<evidence type="ECO:0000313" key="2">
    <source>
        <dbReference type="EMBL" id="JAC18906.1"/>
    </source>
</evidence>
<feature type="signal peptide" evidence="1">
    <location>
        <begin position="1"/>
        <end position="16"/>
    </location>
</feature>
<proteinExistence type="evidence at transcript level"/>
<evidence type="ECO:0000256" key="1">
    <source>
        <dbReference type="SAM" id="SignalP"/>
    </source>
</evidence>
<feature type="chain" id="PRO_5001515194" evidence="1">
    <location>
        <begin position="17"/>
        <end position="103"/>
    </location>
</feature>
<organism evidence="2">
    <name type="scientific">Amblyomma cajennense</name>
    <name type="common">Cayenne tick</name>
    <name type="synonym">Acarus cajennensis</name>
    <dbReference type="NCBI Taxonomy" id="34607"/>
    <lineage>
        <taxon>Eukaryota</taxon>
        <taxon>Metazoa</taxon>
        <taxon>Ecdysozoa</taxon>
        <taxon>Arthropoda</taxon>
        <taxon>Chelicerata</taxon>
        <taxon>Arachnida</taxon>
        <taxon>Acari</taxon>
        <taxon>Parasitiformes</taxon>
        <taxon>Ixodida</taxon>
        <taxon>Ixodoidea</taxon>
        <taxon>Ixodidae</taxon>
        <taxon>Amblyomminae</taxon>
        <taxon>Amblyomma</taxon>
    </lineage>
</organism>
<keyword evidence="1" id="KW-0732">Signal</keyword>
<name>A0A023FBM1_AMBCJ</name>
<sequence length="103" mass="11432">MKWLYMHILLSKFTLTIPLVAPFSQSAPQAAANHVNFIVICTQHSAASRTCKQTEKIATHPCTANITNNIRKIKHVKAHWNQILAVATGTMPNISQGTTIFHL</sequence>
<reference evidence="2" key="1">
    <citation type="submission" date="2014-03" db="EMBL/GenBank/DDBJ databases">
        <title>The sialotranscriptome of Amblyomma triste, Amblyomma parvum and Amblyomma cajennense ticks, uncovered by 454-based RNA-seq.</title>
        <authorList>
            <person name="Garcia G.R."/>
            <person name="Gardinassi L.G."/>
            <person name="Ribeiro J.M."/>
            <person name="Anatriello E."/>
            <person name="Ferreira B.R."/>
            <person name="Moreira H.N."/>
            <person name="Mafra C."/>
            <person name="Olegario M.M."/>
            <person name="Szabo P.J."/>
            <person name="Miranda-Santos I.K."/>
            <person name="Maruyama S.R."/>
        </authorList>
    </citation>
    <scope>NUCLEOTIDE SEQUENCE</scope>
    <source>
        <strain evidence="2">Uberlandia</strain>
        <tissue evidence="2">Salivary glands</tissue>
    </source>
</reference>
<dbReference type="EMBL" id="GBBK01005576">
    <property type="protein sequence ID" value="JAC18906.1"/>
    <property type="molecule type" value="mRNA"/>
</dbReference>
<dbReference type="AlphaFoldDB" id="A0A023FBM1"/>
<accession>A0A023FBM1</accession>
<protein>
    <submittedName>
        <fullName evidence="2">Putative secreted protein</fullName>
    </submittedName>
</protein>